<name>A0A2M7BV46_9BACT</name>
<protein>
    <submittedName>
        <fullName evidence="2">Uncharacterized protein</fullName>
    </submittedName>
</protein>
<proteinExistence type="predicted"/>
<dbReference type="AlphaFoldDB" id="A0A2M7BV46"/>
<keyword evidence="1" id="KW-0472">Membrane</keyword>
<evidence type="ECO:0000256" key="1">
    <source>
        <dbReference type="SAM" id="Phobius"/>
    </source>
</evidence>
<comment type="caution">
    <text evidence="2">The sequence shown here is derived from an EMBL/GenBank/DDBJ whole genome shotgun (WGS) entry which is preliminary data.</text>
</comment>
<dbReference type="Gene3D" id="1.25.40.10">
    <property type="entry name" value="Tetratricopeptide repeat domain"/>
    <property type="match status" value="1"/>
</dbReference>
<dbReference type="EMBL" id="PEUX01000010">
    <property type="protein sequence ID" value="PIV10443.1"/>
    <property type="molecule type" value="Genomic_DNA"/>
</dbReference>
<sequence>MFNLILYLIIGFSSAGLVVIVYRKIPALARLSEEEITILGRKRGFIQRAREINYKQYWFNLIVRLEKFLRRIKIVFLKTENLLSKWIEKLRRSSQTMTQKSREWIKQRELKRRKTKDLSTGQPEEIPVRIKKDEEVSQPAEEETEEIPISELDKPIKEEQKWIDLIVENPKNITAYKFLGFLYWKQHNYADAKASLEMAVKFGSKDKKVKEILEELKKMGIKNNSGK</sequence>
<accession>A0A2M7BV46</accession>
<gene>
    <name evidence="2" type="ORF">COS49_00450</name>
</gene>
<evidence type="ECO:0000313" key="3">
    <source>
        <dbReference type="Proteomes" id="UP000229894"/>
    </source>
</evidence>
<dbReference type="SUPFAM" id="SSF48452">
    <property type="entry name" value="TPR-like"/>
    <property type="match status" value="1"/>
</dbReference>
<keyword evidence="1" id="KW-1133">Transmembrane helix</keyword>
<reference evidence="3" key="1">
    <citation type="submission" date="2017-09" db="EMBL/GenBank/DDBJ databases">
        <title>Depth-based differentiation of microbial function through sediment-hosted aquifers and enrichment of novel symbionts in the deep terrestrial subsurface.</title>
        <authorList>
            <person name="Probst A.J."/>
            <person name="Ladd B."/>
            <person name="Jarett J.K."/>
            <person name="Geller-Mcgrath D.E."/>
            <person name="Sieber C.M.K."/>
            <person name="Emerson J.B."/>
            <person name="Anantharaman K."/>
            <person name="Thomas B.C."/>
            <person name="Malmstrom R."/>
            <person name="Stieglmeier M."/>
            <person name="Klingl A."/>
            <person name="Woyke T."/>
            <person name="Ryan C.M."/>
            <person name="Banfield J.F."/>
        </authorList>
    </citation>
    <scope>NUCLEOTIDE SEQUENCE [LARGE SCALE GENOMIC DNA]</scope>
</reference>
<organism evidence="2 3">
    <name type="scientific">Candidatus Portnoybacteria bacterium CG03_land_8_20_14_0_80_41_10</name>
    <dbReference type="NCBI Taxonomy" id="1974808"/>
    <lineage>
        <taxon>Bacteria</taxon>
        <taxon>Candidatus Portnoyibacteriota</taxon>
    </lineage>
</organism>
<dbReference type="Proteomes" id="UP000229894">
    <property type="component" value="Unassembled WGS sequence"/>
</dbReference>
<evidence type="ECO:0000313" key="2">
    <source>
        <dbReference type="EMBL" id="PIV10443.1"/>
    </source>
</evidence>
<keyword evidence="1" id="KW-0812">Transmembrane</keyword>
<dbReference type="InterPro" id="IPR011990">
    <property type="entry name" value="TPR-like_helical_dom_sf"/>
</dbReference>
<feature type="transmembrane region" description="Helical" evidence="1">
    <location>
        <begin position="6"/>
        <end position="22"/>
    </location>
</feature>